<sequence length="261" mass="28036">MESQHLRDLHDLQLRREARPDGPGCRVERVGAVVRQTGPAHAWNGVLWSGLDAHDGPGADAAIAAQIAHYRAAGLSFEWKLYAHDTPADLGDRLLAAGLAPDDSETVMVAEAAALPRGVPLPEGVELRAVTDETGVRQVVEVHERAFGTDSSRLGRQLLDRLAADPGTVTAVVALAAGEPVSAARMELYPGTDFAGLWGGGTVEGWRGRGLYRALVSHRARIAAERGHRYVQVDAADTSRPILRRLGFLTLTTTTPYVYEV</sequence>
<keyword evidence="4" id="KW-1185">Reference proteome</keyword>
<evidence type="ECO:0000313" key="4">
    <source>
        <dbReference type="Proteomes" id="UP000582643"/>
    </source>
</evidence>
<feature type="compositionally biased region" description="Basic and acidic residues" evidence="1">
    <location>
        <begin position="1"/>
        <end position="20"/>
    </location>
</feature>
<protein>
    <submittedName>
        <fullName evidence="3">GNAT superfamily N-acetyltransferase</fullName>
    </submittedName>
</protein>
<dbReference type="EMBL" id="JACHJY010000003">
    <property type="protein sequence ID" value="MBB4981355.1"/>
    <property type="molecule type" value="Genomic_DNA"/>
</dbReference>
<dbReference type="Pfam" id="PF00583">
    <property type="entry name" value="Acetyltransf_1"/>
    <property type="match status" value="1"/>
</dbReference>
<keyword evidence="3" id="KW-0808">Transferase</keyword>
<dbReference type="Proteomes" id="UP000582643">
    <property type="component" value="Unassembled WGS sequence"/>
</dbReference>
<proteinExistence type="predicted"/>
<gene>
    <name evidence="3" type="ORF">GGE06_002265</name>
</gene>
<dbReference type="GO" id="GO:0016747">
    <property type="term" value="F:acyltransferase activity, transferring groups other than amino-acyl groups"/>
    <property type="evidence" value="ECO:0007669"/>
    <property type="project" value="InterPro"/>
</dbReference>
<dbReference type="InterPro" id="IPR000182">
    <property type="entry name" value="GNAT_dom"/>
</dbReference>
<dbReference type="CDD" id="cd04301">
    <property type="entry name" value="NAT_SF"/>
    <property type="match status" value="1"/>
</dbReference>
<evidence type="ECO:0000259" key="2">
    <source>
        <dbReference type="PROSITE" id="PS51186"/>
    </source>
</evidence>
<dbReference type="RefSeq" id="WP_116162933.1">
    <property type="nucleotide sequence ID" value="NZ_JACHJY010000003.1"/>
</dbReference>
<organism evidence="3 4">
    <name type="scientific">Streptomyces nymphaeiformis</name>
    <dbReference type="NCBI Taxonomy" id="2663842"/>
    <lineage>
        <taxon>Bacteria</taxon>
        <taxon>Bacillati</taxon>
        <taxon>Actinomycetota</taxon>
        <taxon>Actinomycetes</taxon>
        <taxon>Kitasatosporales</taxon>
        <taxon>Streptomycetaceae</taxon>
        <taxon>Streptomyces</taxon>
    </lineage>
</organism>
<dbReference type="PROSITE" id="PS51186">
    <property type="entry name" value="GNAT"/>
    <property type="match status" value="1"/>
</dbReference>
<evidence type="ECO:0000313" key="3">
    <source>
        <dbReference type="EMBL" id="MBB4981355.1"/>
    </source>
</evidence>
<dbReference type="InterPro" id="IPR016181">
    <property type="entry name" value="Acyl_CoA_acyltransferase"/>
</dbReference>
<dbReference type="SUPFAM" id="SSF55729">
    <property type="entry name" value="Acyl-CoA N-acyltransferases (Nat)"/>
    <property type="match status" value="1"/>
</dbReference>
<feature type="domain" description="N-acetyltransferase" evidence="2">
    <location>
        <begin position="125"/>
        <end position="261"/>
    </location>
</feature>
<comment type="caution">
    <text evidence="3">The sequence shown here is derived from an EMBL/GenBank/DDBJ whole genome shotgun (WGS) entry which is preliminary data.</text>
</comment>
<evidence type="ECO:0000256" key="1">
    <source>
        <dbReference type="SAM" id="MobiDB-lite"/>
    </source>
</evidence>
<dbReference type="Gene3D" id="3.40.630.30">
    <property type="match status" value="1"/>
</dbReference>
<feature type="region of interest" description="Disordered" evidence="1">
    <location>
        <begin position="1"/>
        <end position="23"/>
    </location>
</feature>
<name>A0A7W7TXT9_9ACTN</name>
<reference evidence="3 4" key="1">
    <citation type="submission" date="2020-08" db="EMBL/GenBank/DDBJ databases">
        <title>Genomic Encyclopedia of Type Strains, Phase III (KMG-III): the genomes of soil and plant-associated and newly described type strains.</title>
        <authorList>
            <person name="Whitman W."/>
        </authorList>
    </citation>
    <scope>NUCLEOTIDE SEQUENCE [LARGE SCALE GENOMIC DNA]</scope>
    <source>
        <strain evidence="3 4">SFB5A</strain>
    </source>
</reference>
<accession>A0A7W7TXT9</accession>
<dbReference type="AlphaFoldDB" id="A0A7W7TXT9"/>